<reference evidence="1" key="1">
    <citation type="submission" date="2014-07" db="EMBL/GenBank/DDBJ databases">
        <title>Identification of a novel salt tolerance gene in wild soybean by whole-genome sequencing.</title>
        <authorList>
            <person name="Lam H.-M."/>
            <person name="Qi X."/>
            <person name="Li M.-W."/>
            <person name="Liu X."/>
            <person name="Xie M."/>
            <person name="Ni M."/>
            <person name="Xu X."/>
        </authorList>
    </citation>
    <scope>NUCLEOTIDE SEQUENCE [LARGE SCALE GENOMIC DNA]</scope>
    <source>
        <tissue evidence="1">Root</tissue>
    </source>
</reference>
<proteinExistence type="predicted"/>
<evidence type="ECO:0000313" key="1">
    <source>
        <dbReference type="EMBL" id="KHN32222.1"/>
    </source>
</evidence>
<organism evidence="1">
    <name type="scientific">Glycine soja</name>
    <name type="common">Wild soybean</name>
    <dbReference type="NCBI Taxonomy" id="3848"/>
    <lineage>
        <taxon>Eukaryota</taxon>
        <taxon>Viridiplantae</taxon>
        <taxon>Streptophyta</taxon>
        <taxon>Embryophyta</taxon>
        <taxon>Tracheophyta</taxon>
        <taxon>Spermatophyta</taxon>
        <taxon>Magnoliopsida</taxon>
        <taxon>eudicotyledons</taxon>
        <taxon>Gunneridae</taxon>
        <taxon>Pentapetalae</taxon>
        <taxon>rosids</taxon>
        <taxon>fabids</taxon>
        <taxon>Fabales</taxon>
        <taxon>Fabaceae</taxon>
        <taxon>Papilionoideae</taxon>
        <taxon>50 kb inversion clade</taxon>
        <taxon>NPAAA clade</taxon>
        <taxon>indigoferoid/millettioid clade</taxon>
        <taxon>Phaseoleae</taxon>
        <taxon>Glycine</taxon>
        <taxon>Glycine subgen. Soja</taxon>
    </lineage>
</organism>
<gene>
    <name evidence="1" type="ORF">glysoja_035315</name>
</gene>
<dbReference type="AlphaFoldDB" id="A0A0B2RK62"/>
<sequence length="92" mass="10449">MLASRSKFTKVNSNASQCNKWVPSQNFGGRRHTNKTNMHFNYVKMLFDVNLNFKSRARLAAVAYYSASSHWSSLHHSFGFDFSLNPCTAVPS</sequence>
<accession>A0A0B2RK62</accession>
<protein>
    <submittedName>
        <fullName evidence="1">Uncharacterized protein</fullName>
    </submittedName>
</protein>
<name>A0A0B2RK62_GLYSO</name>
<dbReference type="Proteomes" id="UP000053555">
    <property type="component" value="Unassembled WGS sequence"/>
</dbReference>
<dbReference type="EMBL" id="KN650299">
    <property type="protein sequence ID" value="KHN32222.1"/>
    <property type="molecule type" value="Genomic_DNA"/>
</dbReference>